<sequence length="122" mass="14202">MAPNYACRKVFSENQEKALADYVLTCSKMCYGQTVINTRKLAYEMANNNCKIPENWQTNKEAGREWFLGFMSRHAELSLRQPEGCSLSRATSFNKHNVGLFFQKFGKSVSEPWKFLQRYKNL</sequence>
<protein>
    <recommendedName>
        <fullName evidence="3">HTH CENPB-type domain-containing protein</fullName>
    </recommendedName>
</protein>
<evidence type="ECO:0000313" key="2">
    <source>
        <dbReference type="Proteomes" id="UP001153709"/>
    </source>
</evidence>
<dbReference type="OrthoDB" id="6765923at2759"/>
<keyword evidence="2" id="KW-1185">Reference proteome</keyword>
<gene>
    <name evidence="1" type="ORF">DIABBA_LOCUS10925</name>
</gene>
<evidence type="ECO:0000313" key="1">
    <source>
        <dbReference type="EMBL" id="CAG9837986.1"/>
    </source>
</evidence>
<reference evidence="1" key="1">
    <citation type="submission" date="2022-01" db="EMBL/GenBank/DDBJ databases">
        <authorList>
            <person name="King R."/>
        </authorList>
    </citation>
    <scope>NUCLEOTIDE SEQUENCE</scope>
</reference>
<proteinExistence type="predicted"/>
<name>A0A9N9TB39_DIABA</name>
<organism evidence="1 2">
    <name type="scientific">Diabrotica balteata</name>
    <name type="common">Banded cucumber beetle</name>
    <dbReference type="NCBI Taxonomy" id="107213"/>
    <lineage>
        <taxon>Eukaryota</taxon>
        <taxon>Metazoa</taxon>
        <taxon>Ecdysozoa</taxon>
        <taxon>Arthropoda</taxon>
        <taxon>Hexapoda</taxon>
        <taxon>Insecta</taxon>
        <taxon>Pterygota</taxon>
        <taxon>Neoptera</taxon>
        <taxon>Endopterygota</taxon>
        <taxon>Coleoptera</taxon>
        <taxon>Polyphaga</taxon>
        <taxon>Cucujiformia</taxon>
        <taxon>Chrysomeloidea</taxon>
        <taxon>Chrysomelidae</taxon>
        <taxon>Galerucinae</taxon>
        <taxon>Diabroticina</taxon>
        <taxon>Diabroticites</taxon>
        <taxon>Diabrotica</taxon>
    </lineage>
</organism>
<dbReference type="EMBL" id="OU898282">
    <property type="protein sequence ID" value="CAG9837986.1"/>
    <property type="molecule type" value="Genomic_DNA"/>
</dbReference>
<dbReference type="Proteomes" id="UP001153709">
    <property type="component" value="Chromosome 7"/>
</dbReference>
<accession>A0A9N9TB39</accession>
<evidence type="ECO:0008006" key="3">
    <source>
        <dbReference type="Google" id="ProtNLM"/>
    </source>
</evidence>
<dbReference type="AlphaFoldDB" id="A0A9N9TB39"/>